<dbReference type="InterPro" id="IPR001624">
    <property type="entry name" value="FliE"/>
</dbReference>
<evidence type="ECO:0000256" key="4">
    <source>
        <dbReference type="HAMAP-Rule" id="MF_00724"/>
    </source>
</evidence>
<dbReference type="Pfam" id="PF02049">
    <property type="entry name" value="FliE"/>
    <property type="match status" value="1"/>
</dbReference>
<dbReference type="PRINTS" id="PR01006">
    <property type="entry name" value="FLGHOOKFLIE"/>
</dbReference>
<comment type="subcellular location">
    <subcellularLocation>
        <location evidence="1 4">Bacterial flagellum basal body</location>
    </subcellularLocation>
</comment>
<dbReference type="NCBIfam" id="TIGR00205">
    <property type="entry name" value="fliE"/>
    <property type="match status" value="1"/>
</dbReference>
<dbReference type="AlphaFoldDB" id="A0A6I2UG93"/>
<evidence type="ECO:0000313" key="8">
    <source>
        <dbReference type="Proteomes" id="UP000433181"/>
    </source>
</evidence>
<dbReference type="GO" id="GO:0009425">
    <property type="term" value="C:bacterial-type flagellum basal body"/>
    <property type="evidence" value="ECO:0007669"/>
    <property type="project" value="UniProtKB-SubCell"/>
</dbReference>
<evidence type="ECO:0000256" key="2">
    <source>
        <dbReference type="ARBA" id="ARBA00009272"/>
    </source>
</evidence>
<name>A0A6I2UG93_9FIRM</name>
<comment type="similarity">
    <text evidence="2 4">Belongs to the FliE family.</text>
</comment>
<feature type="region of interest" description="Disordered" evidence="6">
    <location>
        <begin position="1"/>
        <end position="23"/>
    </location>
</feature>
<dbReference type="GO" id="GO:0071973">
    <property type="term" value="P:bacterial-type flagellum-dependent cell motility"/>
    <property type="evidence" value="ECO:0007669"/>
    <property type="project" value="InterPro"/>
</dbReference>
<keyword evidence="3 4" id="KW-0975">Bacterial flagellum</keyword>
<dbReference type="GO" id="GO:0005198">
    <property type="term" value="F:structural molecule activity"/>
    <property type="evidence" value="ECO:0007669"/>
    <property type="project" value="UniProtKB-UniRule"/>
</dbReference>
<accession>A0A6I2UG93</accession>
<dbReference type="HAMAP" id="MF_00724">
    <property type="entry name" value="FliE"/>
    <property type="match status" value="1"/>
</dbReference>
<organism evidence="7 8">
    <name type="scientific">Anaerovibrio slackiae</name>
    <dbReference type="NCBI Taxonomy" id="2652309"/>
    <lineage>
        <taxon>Bacteria</taxon>
        <taxon>Bacillati</taxon>
        <taxon>Bacillota</taxon>
        <taxon>Negativicutes</taxon>
        <taxon>Selenomonadales</taxon>
        <taxon>Selenomonadaceae</taxon>
        <taxon>Anaerovibrio</taxon>
    </lineage>
</organism>
<keyword evidence="7" id="KW-0282">Flagellum</keyword>
<evidence type="ECO:0000313" key="7">
    <source>
        <dbReference type="EMBL" id="MSU08795.1"/>
    </source>
</evidence>
<dbReference type="PANTHER" id="PTHR34653:SF1">
    <property type="entry name" value="FLAGELLAR HOOK-BASAL BODY COMPLEX PROTEIN FLIE"/>
    <property type="match status" value="1"/>
</dbReference>
<dbReference type="PANTHER" id="PTHR34653">
    <property type="match status" value="1"/>
</dbReference>
<protein>
    <recommendedName>
        <fullName evidence="4 5">Flagellar hook-basal body complex protein FliE</fullName>
    </recommendedName>
</protein>
<evidence type="ECO:0000256" key="6">
    <source>
        <dbReference type="SAM" id="MobiDB-lite"/>
    </source>
</evidence>
<dbReference type="Proteomes" id="UP000433181">
    <property type="component" value="Unassembled WGS sequence"/>
</dbReference>
<comment type="caution">
    <text evidence="7">The sequence shown here is derived from an EMBL/GenBank/DDBJ whole genome shotgun (WGS) entry which is preliminary data.</text>
</comment>
<dbReference type="GeneID" id="96778727"/>
<sequence length="100" mass="10923">MEIEALQMTPVKMQAESHLGEEQPQQALPTFGEYLKDALGEVNALQKESERLGAALAAGQVEDISQVVIAAEKADIAVQLTLAVRNKAVEAYQEIMRMQV</sequence>
<gene>
    <name evidence="4 7" type="primary">fliE</name>
    <name evidence="7" type="ORF">FYJ84_07340</name>
</gene>
<dbReference type="GO" id="GO:0003774">
    <property type="term" value="F:cytoskeletal motor activity"/>
    <property type="evidence" value="ECO:0007669"/>
    <property type="project" value="InterPro"/>
</dbReference>
<keyword evidence="8" id="KW-1185">Reference proteome</keyword>
<proteinExistence type="inferred from homology"/>
<dbReference type="EMBL" id="VUNR01000012">
    <property type="protein sequence ID" value="MSU08795.1"/>
    <property type="molecule type" value="Genomic_DNA"/>
</dbReference>
<keyword evidence="7" id="KW-0966">Cell projection</keyword>
<evidence type="ECO:0000256" key="1">
    <source>
        <dbReference type="ARBA" id="ARBA00004117"/>
    </source>
</evidence>
<dbReference type="RefSeq" id="WP_154406997.1">
    <property type="nucleotide sequence ID" value="NZ_JAQXJM010000079.1"/>
</dbReference>
<keyword evidence="7" id="KW-0969">Cilium</keyword>
<reference evidence="7 8" key="1">
    <citation type="submission" date="2019-08" db="EMBL/GenBank/DDBJ databases">
        <title>In-depth cultivation of the pig gut microbiome towards novel bacterial diversity and tailored functional studies.</title>
        <authorList>
            <person name="Wylensek D."/>
            <person name="Hitch T.C.A."/>
            <person name="Clavel T."/>
        </authorList>
    </citation>
    <scope>NUCLEOTIDE SEQUENCE [LARGE SCALE GENOMIC DNA]</scope>
    <source>
        <strain evidence="7 8">WCA-693-APC-5D-A</strain>
    </source>
</reference>
<evidence type="ECO:0000256" key="3">
    <source>
        <dbReference type="ARBA" id="ARBA00023143"/>
    </source>
</evidence>
<evidence type="ECO:0000256" key="5">
    <source>
        <dbReference type="NCBIfam" id="TIGR00205"/>
    </source>
</evidence>